<feature type="region of interest" description="Disordered" evidence="1">
    <location>
        <begin position="35"/>
        <end position="101"/>
    </location>
</feature>
<accession>A0ABD0K3X4</accession>
<evidence type="ECO:0000256" key="1">
    <source>
        <dbReference type="SAM" id="MobiDB-lite"/>
    </source>
</evidence>
<sequence>MRNKIRKVLCILSACALVVFVALHVHLMNRRTDTLTQSSSPHSLTSSHRSFIQTNNGHGRFTKLTTQPVAYRGRNRLPKHANGNSSFGKNRVTGGKFDNKTLDASESRRNLITTWNNTNSSNVSKLYPVLITRSNMSADSSKPSRIKYLIYLCDRGWSCGGWGDRQRGMASAFLLANVTHRRFGINMTLPCDVIDYYVPNDVNWNISESEILGKSYRVINNVGHNAFHDSLLKIDFEKTYPEDVIFLRTNVEHFWAIRSNPNFKTTLPQWAKHGRPKFFRDAWNMLMKPTEHLTDHLERVLLDAHFYNKTSPFVCAHVRIGRSKSNPEDSVVRNDVNQLGPLWEFLSAYVRNGSHVFLATDSSEVREMSREKFGHAHHDTGGAIFHIDKQRQRKDACEGFEYALLDQLVLTRCDVLVTSNSMFSSRAALIRGTNSGLYHYDKGRIKKVNLG</sequence>
<gene>
    <name evidence="2" type="ORF">BaRGS_00026602</name>
</gene>
<evidence type="ECO:0000313" key="2">
    <source>
        <dbReference type="EMBL" id="KAK7482137.1"/>
    </source>
</evidence>
<dbReference type="Proteomes" id="UP001519460">
    <property type="component" value="Unassembled WGS sequence"/>
</dbReference>
<dbReference type="AlphaFoldDB" id="A0ABD0K3X4"/>
<dbReference type="Gene3D" id="3.40.50.11350">
    <property type="match status" value="1"/>
</dbReference>
<feature type="compositionally biased region" description="Low complexity" evidence="1">
    <location>
        <begin position="35"/>
        <end position="50"/>
    </location>
</feature>
<keyword evidence="3" id="KW-1185">Reference proteome</keyword>
<organism evidence="2 3">
    <name type="scientific">Batillaria attramentaria</name>
    <dbReference type="NCBI Taxonomy" id="370345"/>
    <lineage>
        <taxon>Eukaryota</taxon>
        <taxon>Metazoa</taxon>
        <taxon>Spiralia</taxon>
        <taxon>Lophotrochozoa</taxon>
        <taxon>Mollusca</taxon>
        <taxon>Gastropoda</taxon>
        <taxon>Caenogastropoda</taxon>
        <taxon>Sorbeoconcha</taxon>
        <taxon>Cerithioidea</taxon>
        <taxon>Batillariidae</taxon>
        <taxon>Batillaria</taxon>
    </lineage>
</organism>
<dbReference type="EMBL" id="JACVVK020000250">
    <property type="protein sequence ID" value="KAK7482137.1"/>
    <property type="molecule type" value="Genomic_DNA"/>
</dbReference>
<proteinExistence type="predicted"/>
<name>A0ABD0K3X4_9CAEN</name>
<protein>
    <submittedName>
        <fullName evidence="2">Uncharacterized protein</fullName>
    </submittedName>
</protein>
<comment type="caution">
    <text evidence="2">The sequence shown here is derived from an EMBL/GenBank/DDBJ whole genome shotgun (WGS) entry which is preliminary data.</text>
</comment>
<feature type="compositionally biased region" description="Polar residues" evidence="1">
    <location>
        <begin position="51"/>
        <end position="68"/>
    </location>
</feature>
<evidence type="ECO:0000313" key="3">
    <source>
        <dbReference type="Proteomes" id="UP001519460"/>
    </source>
</evidence>
<reference evidence="2 3" key="1">
    <citation type="journal article" date="2023" name="Sci. Data">
        <title>Genome assembly of the Korean intertidal mud-creeper Batillaria attramentaria.</title>
        <authorList>
            <person name="Patra A.K."/>
            <person name="Ho P.T."/>
            <person name="Jun S."/>
            <person name="Lee S.J."/>
            <person name="Kim Y."/>
            <person name="Won Y.J."/>
        </authorList>
    </citation>
    <scope>NUCLEOTIDE SEQUENCE [LARGE SCALE GENOMIC DNA]</scope>
    <source>
        <strain evidence="2">Wonlab-2016</strain>
    </source>
</reference>